<dbReference type="Proteomes" id="UP000275267">
    <property type="component" value="Unassembled WGS sequence"/>
</dbReference>
<evidence type="ECO:0000259" key="2">
    <source>
        <dbReference type="PROSITE" id="PS51005"/>
    </source>
</evidence>
<accession>A0A3L6SPN4</accession>
<keyword evidence="4" id="KW-1185">Reference proteome</keyword>
<reference evidence="4" key="1">
    <citation type="journal article" date="2019" name="Nat. Commun.">
        <title>The genome of broomcorn millet.</title>
        <authorList>
            <person name="Zou C."/>
            <person name="Miki D."/>
            <person name="Li D."/>
            <person name="Tang Q."/>
            <person name="Xiao L."/>
            <person name="Rajput S."/>
            <person name="Deng P."/>
            <person name="Jia W."/>
            <person name="Huang R."/>
            <person name="Zhang M."/>
            <person name="Sun Y."/>
            <person name="Hu J."/>
            <person name="Fu X."/>
            <person name="Schnable P.S."/>
            <person name="Li F."/>
            <person name="Zhang H."/>
            <person name="Feng B."/>
            <person name="Zhu X."/>
            <person name="Liu R."/>
            <person name="Schnable J.C."/>
            <person name="Zhu J.-K."/>
            <person name="Zhang H."/>
        </authorList>
    </citation>
    <scope>NUCLEOTIDE SEQUENCE [LARGE SCALE GENOMIC DNA]</scope>
</reference>
<dbReference type="OrthoDB" id="688516at2759"/>
<organism evidence="3 4">
    <name type="scientific">Panicum miliaceum</name>
    <name type="common">Proso millet</name>
    <name type="synonym">Broomcorn millet</name>
    <dbReference type="NCBI Taxonomy" id="4540"/>
    <lineage>
        <taxon>Eukaryota</taxon>
        <taxon>Viridiplantae</taxon>
        <taxon>Streptophyta</taxon>
        <taxon>Embryophyta</taxon>
        <taxon>Tracheophyta</taxon>
        <taxon>Spermatophyta</taxon>
        <taxon>Magnoliopsida</taxon>
        <taxon>Liliopsida</taxon>
        <taxon>Poales</taxon>
        <taxon>Poaceae</taxon>
        <taxon>PACMAD clade</taxon>
        <taxon>Panicoideae</taxon>
        <taxon>Panicodae</taxon>
        <taxon>Paniceae</taxon>
        <taxon>Panicinae</taxon>
        <taxon>Panicum</taxon>
        <taxon>Panicum sect. Panicum</taxon>
    </lineage>
</organism>
<evidence type="ECO:0000313" key="4">
    <source>
        <dbReference type="Proteomes" id="UP000275267"/>
    </source>
</evidence>
<dbReference type="GO" id="GO:0003677">
    <property type="term" value="F:DNA binding"/>
    <property type="evidence" value="ECO:0007669"/>
    <property type="project" value="InterPro"/>
</dbReference>
<feature type="region of interest" description="Disordered" evidence="1">
    <location>
        <begin position="143"/>
        <end position="180"/>
    </location>
</feature>
<feature type="domain" description="NAC" evidence="2">
    <location>
        <begin position="1"/>
        <end position="48"/>
    </location>
</feature>
<dbReference type="InterPro" id="IPR003441">
    <property type="entry name" value="NAC-dom"/>
</dbReference>
<protein>
    <recommendedName>
        <fullName evidence="2">NAC domain-containing protein</fullName>
    </recommendedName>
</protein>
<evidence type="ECO:0000313" key="3">
    <source>
        <dbReference type="EMBL" id="RLN23433.1"/>
    </source>
</evidence>
<gene>
    <name evidence="3" type="ORF">C2845_PM07G39180</name>
</gene>
<dbReference type="EMBL" id="PQIB02000004">
    <property type="protein sequence ID" value="RLN23433.1"/>
    <property type="molecule type" value="Genomic_DNA"/>
</dbReference>
<evidence type="ECO:0000256" key="1">
    <source>
        <dbReference type="SAM" id="MobiDB-lite"/>
    </source>
</evidence>
<dbReference type="AlphaFoldDB" id="A0A3L6SPN4"/>
<proteinExistence type="predicted"/>
<name>A0A3L6SPN4_PANMI</name>
<sequence>MTLVFYDRGVDKSNWGMHEFVVPVHEFENLSSPPTHFKDLALYRLYILRSSDMESENDGAGSSSQMLANDYDDDHFSPSTAVAPCPPVQPWGIFDAGLSTSQMPPQQQHRPSIEHAAHYYHHQFAFGAASAGAAAQQQARDMPVHGAGLHGDSCQFASPPAPVPCRQPPRTRRHTELPRR</sequence>
<dbReference type="PROSITE" id="PS51005">
    <property type="entry name" value="NAC"/>
    <property type="match status" value="1"/>
</dbReference>
<dbReference type="GO" id="GO:0006355">
    <property type="term" value="P:regulation of DNA-templated transcription"/>
    <property type="evidence" value="ECO:0007669"/>
    <property type="project" value="InterPro"/>
</dbReference>
<comment type="caution">
    <text evidence="3">The sequence shown here is derived from an EMBL/GenBank/DDBJ whole genome shotgun (WGS) entry which is preliminary data.</text>
</comment>